<dbReference type="EC" id="2.7.13.3" evidence="3"/>
<evidence type="ECO:0000256" key="8">
    <source>
        <dbReference type="SAM" id="MobiDB-lite"/>
    </source>
</evidence>
<dbReference type="PRINTS" id="PR00344">
    <property type="entry name" value="BCTRLSENSOR"/>
</dbReference>
<dbReference type="SMART" id="SM00387">
    <property type="entry name" value="HATPase_c"/>
    <property type="match status" value="1"/>
</dbReference>
<dbReference type="SMART" id="SM00388">
    <property type="entry name" value="HisKA"/>
    <property type="match status" value="1"/>
</dbReference>
<feature type="compositionally biased region" description="Gly residues" evidence="8">
    <location>
        <begin position="583"/>
        <end position="592"/>
    </location>
</feature>
<dbReference type="PANTHER" id="PTHR43065:SF42">
    <property type="entry name" value="TWO-COMPONENT SENSOR PPRA"/>
    <property type="match status" value="1"/>
</dbReference>
<feature type="domain" description="Response regulatory" evidence="10">
    <location>
        <begin position="3"/>
        <end position="122"/>
    </location>
</feature>
<dbReference type="SUPFAM" id="SSF55874">
    <property type="entry name" value="ATPase domain of HSP90 chaperone/DNA topoisomerase II/histidine kinase"/>
    <property type="match status" value="1"/>
</dbReference>
<accession>A0ABT1DH72</accession>
<evidence type="ECO:0000259" key="9">
    <source>
        <dbReference type="PROSITE" id="PS50109"/>
    </source>
</evidence>
<sequence length="714" mass="74919">MATVMVVDDVAANRDIVRLLLGYRGHEVIEAHDGADALRLAHEHHPDVVVSDVLMPGIDGLELVHRLRTDDDELAAQAPVIFYTANYLEPETRPIAEACGVSQVVLRSQDPHELLDAVDAALASGPVSIDVVPSDDFAQAHVQAVNAKLIEKVRALHHTERRFEAMAVASPVGIALIDADGEADYINPRLAEIMRTPISGLLGRGWLACLDAPARRDALDLLRGNAAERRFTNRIEYPDGAVRHLRVQLRHIQDDDAELAGGVLMVDDVSDVITAEEGLRDEIQRRQADARRRDAERLDSLRRMAGGAAHDFNNILGAILGYTSLAIETVTETALPDGTSASLLADLDQVIKGGERAKALTQQLLAFGRREITQPATFDINGLLQEMIGALRDSSGEASVVLQLRPGPAEVRADPRQISQVLVNLVANAADAMPGGGAITIATAGGDERDTTVTVTDTGRGMPADVLDRAFEPFFTTKRSTGTAGLGLSTAHGIVSQAGGQLTLASTPGAGTTATIRLPCVRDGAAPGTPVPGATRSPDASPPSGAASSPGVAPSSGAGLSLSAEPSPDGLPTVSPDGSLTGSPGGSGGSGGETLLLVDDEADLREVTARFLGGAGYRVLSAADAAEALNLLARHNDPIAAMITDVVMPGMNGRQLARVAKQRRPDLRVVFVSGFAEALIDEAGNNLEPDSLIVAKPYTRDQLLAAVQSVLRQT</sequence>
<dbReference type="SUPFAM" id="SSF55785">
    <property type="entry name" value="PYP-like sensor domain (PAS domain)"/>
    <property type="match status" value="1"/>
</dbReference>
<dbReference type="InterPro" id="IPR035965">
    <property type="entry name" value="PAS-like_dom_sf"/>
</dbReference>
<keyword evidence="6" id="KW-0902">Two-component regulatory system</keyword>
<dbReference type="InterPro" id="IPR000700">
    <property type="entry name" value="PAS-assoc_C"/>
</dbReference>
<evidence type="ECO:0000256" key="1">
    <source>
        <dbReference type="ARBA" id="ARBA00000085"/>
    </source>
</evidence>
<dbReference type="Gene3D" id="1.10.287.130">
    <property type="match status" value="1"/>
</dbReference>
<comment type="subcellular location">
    <subcellularLocation>
        <location evidence="2">Cell membrane</location>
    </subcellularLocation>
</comment>
<dbReference type="InterPro" id="IPR003594">
    <property type="entry name" value="HATPase_dom"/>
</dbReference>
<evidence type="ECO:0000256" key="7">
    <source>
        <dbReference type="PROSITE-ProRule" id="PRU00169"/>
    </source>
</evidence>
<dbReference type="Gene3D" id="3.40.50.2300">
    <property type="match status" value="2"/>
</dbReference>
<feature type="domain" description="PAC" evidence="11">
    <location>
        <begin position="225"/>
        <end position="281"/>
    </location>
</feature>
<dbReference type="InterPro" id="IPR000014">
    <property type="entry name" value="PAS"/>
</dbReference>
<evidence type="ECO:0000313" key="13">
    <source>
        <dbReference type="Proteomes" id="UP001523369"/>
    </source>
</evidence>
<feature type="compositionally biased region" description="Low complexity" evidence="8">
    <location>
        <begin position="537"/>
        <end position="567"/>
    </location>
</feature>
<dbReference type="RefSeq" id="WP_253236292.1">
    <property type="nucleotide sequence ID" value="NZ_JAMYJR010000003.1"/>
</dbReference>
<feature type="domain" description="Histidine kinase" evidence="9">
    <location>
        <begin position="307"/>
        <end position="522"/>
    </location>
</feature>
<dbReference type="SUPFAM" id="SSF52172">
    <property type="entry name" value="CheY-like"/>
    <property type="match status" value="2"/>
</dbReference>
<reference evidence="12 13" key="1">
    <citation type="submission" date="2022-06" db="EMBL/GenBank/DDBJ databases">
        <title>New Species of the Genus Actinoplanes, ActinopZanes ferrugineus.</title>
        <authorList>
            <person name="Ding P."/>
        </authorList>
    </citation>
    <scope>NUCLEOTIDE SEQUENCE [LARGE SCALE GENOMIC DNA]</scope>
    <source>
        <strain evidence="12 13">TRM88003</strain>
    </source>
</reference>
<dbReference type="InterPro" id="IPR005467">
    <property type="entry name" value="His_kinase_dom"/>
</dbReference>
<name>A0ABT1DH72_9ACTN</name>
<evidence type="ECO:0000256" key="3">
    <source>
        <dbReference type="ARBA" id="ARBA00012438"/>
    </source>
</evidence>
<protein>
    <recommendedName>
        <fullName evidence="3">histidine kinase</fullName>
        <ecNumber evidence="3">2.7.13.3</ecNumber>
    </recommendedName>
</protein>
<dbReference type="PROSITE" id="PS50110">
    <property type="entry name" value="RESPONSE_REGULATORY"/>
    <property type="match status" value="2"/>
</dbReference>
<evidence type="ECO:0000259" key="10">
    <source>
        <dbReference type="PROSITE" id="PS50110"/>
    </source>
</evidence>
<evidence type="ECO:0000256" key="2">
    <source>
        <dbReference type="ARBA" id="ARBA00004236"/>
    </source>
</evidence>
<organism evidence="12 13">
    <name type="scientific">Paractinoplanes aksuensis</name>
    <dbReference type="NCBI Taxonomy" id="2939490"/>
    <lineage>
        <taxon>Bacteria</taxon>
        <taxon>Bacillati</taxon>
        <taxon>Actinomycetota</taxon>
        <taxon>Actinomycetes</taxon>
        <taxon>Micromonosporales</taxon>
        <taxon>Micromonosporaceae</taxon>
        <taxon>Paractinoplanes</taxon>
    </lineage>
</organism>
<dbReference type="EMBL" id="JAMYJR010000003">
    <property type="protein sequence ID" value="MCO8270169.1"/>
    <property type="molecule type" value="Genomic_DNA"/>
</dbReference>
<evidence type="ECO:0000259" key="11">
    <source>
        <dbReference type="PROSITE" id="PS50113"/>
    </source>
</evidence>
<dbReference type="InterPro" id="IPR001789">
    <property type="entry name" value="Sig_transdc_resp-reg_receiver"/>
</dbReference>
<dbReference type="InterPro" id="IPR013656">
    <property type="entry name" value="PAS_4"/>
</dbReference>
<feature type="modified residue" description="4-aspartylphosphate" evidence="7">
    <location>
        <position position="52"/>
    </location>
</feature>
<dbReference type="Pfam" id="PF08448">
    <property type="entry name" value="PAS_4"/>
    <property type="match status" value="1"/>
</dbReference>
<comment type="caution">
    <text evidence="12">The sequence shown here is derived from an EMBL/GenBank/DDBJ whole genome shotgun (WGS) entry which is preliminary data.</text>
</comment>
<evidence type="ECO:0000256" key="5">
    <source>
        <dbReference type="ARBA" id="ARBA00022777"/>
    </source>
</evidence>
<dbReference type="InterPro" id="IPR003661">
    <property type="entry name" value="HisK_dim/P_dom"/>
</dbReference>
<dbReference type="SMART" id="SM00448">
    <property type="entry name" value="REC"/>
    <property type="match status" value="2"/>
</dbReference>
<dbReference type="SUPFAM" id="SSF47384">
    <property type="entry name" value="Homodimeric domain of signal transducing histidine kinase"/>
    <property type="match status" value="1"/>
</dbReference>
<evidence type="ECO:0000256" key="6">
    <source>
        <dbReference type="ARBA" id="ARBA00023012"/>
    </source>
</evidence>
<gene>
    <name evidence="12" type="ORF">M1L60_06130</name>
</gene>
<dbReference type="NCBIfam" id="TIGR00229">
    <property type="entry name" value="sensory_box"/>
    <property type="match status" value="1"/>
</dbReference>
<evidence type="ECO:0000313" key="12">
    <source>
        <dbReference type="EMBL" id="MCO8270169.1"/>
    </source>
</evidence>
<dbReference type="Proteomes" id="UP001523369">
    <property type="component" value="Unassembled WGS sequence"/>
</dbReference>
<dbReference type="InterPro" id="IPR036890">
    <property type="entry name" value="HATPase_C_sf"/>
</dbReference>
<dbReference type="Pfam" id="PF00072">
    <property type="entry name" value="Response_reg"/>
    <property type="match status" value="2"/>
</dbReference>
<dbReference type="PANTHER" id="PTHR43065">
    <property type="entry name" value="SENSOR HISTIDINE KINASE"/>
    <property type="match status" value="1"/>
</dbReference>
<dbReference type="InterPro" id="IPR011006">
    <property type="entry name" value="CheY-like_superfamily"/>
</dbReference>
<dbReference type="Pfam" id="PF02518">
    <property type="entry name" value="HATPase_c"/>
    <property type="match status" value="1"/>
</dbReference>
<evidence type="ECO:0000256" key="4">
    <source>
        <dbReference type="ARBA" id="ARBA00022553"/>
    </source>
</evidence>
<dbReference type="PROSITE" id="PS50109">
    <property type="entry name" value="HIS_KIN"/>
    <property type="match status" value="1"/>
</dbReference>
<dbReference type="CDD" id="cd00130">
    <property type="entry name" value="PAS"/>
    <property type="match status" value="1"/>
</dbReference>
<dbReference type="Gene3D" id="3.30.565.10">
    <property type="entry name" value="Histidine kinase-like ATPase, C-terminal domain"/>
    <property type="match status" value="1"/>
</dbReference>
<feature type="region of interest" description="Disordered" evidence="8">
    <location>
        <begin position="521"/>
        <end position="594"/>
    </location>
</feature>
<keyword evidence="5" id="KW-0418">Kinase</keyword>
<keyword evidence="13" id="KW-1185">Reference proteome</keyword>
<keyword evidence="5" id="KW-0808">Transferase</keyword>
<dbReference type="InterPro" id="IPR004358">
    <property type="entry name" value="Sig_transdc_His_kin-like_C"/>
</dbReference>
<feature type="domain" description="Response regulatory" evidence="10">
    <location>
        <begin position="594"/>
        <end position="711"/>
    </location>
</feature>
<dbReference type="PROSITE" id="PS50113">
    <property type="entry name" value="PAC"/>
    <property type="match status" value="1"/>
</dbReference>
<keyword evidence="4 7" id="KW-0597">Phosphoprotein</keyword>
<proteinExistence type="predicted"/>
<feature type="modified residue" description="4-aspartylphosphate" evidence="7">
    <location>
        <position position="645"/>
    </location>
</feature>
<dbReference type="InterPro" id="IPR036097">
    <property type="entry name" value="HisK_dim/P_sf"/>
</dbReference>
<dbReference type="Gene3D" id="3.30.450.20">
    <property type="entry name" value="PAS domain"/>
    <property type="match status" value="1"/>
</dbReference>
<comment type="catalytic activity">
    <reaction evidence="1">
        <text>ATP + protein L-histidine = ADP + protein N-phospho-L-histidine.</text>
        <dbReference type="EC" id="2.7.13.3"/>
    </reaction>
</comment>
<dbReference type="CDD" id="cd00082">
    <property type="entry name" value="HisKA"/>
    <property type="match status" value="1"/>
</dbReference>